<accession>A0AAV2TCN9</accession>
<reference evidence="2" key="1">
    <citation type="submission" date="2024-06" db="EMBL/GenBank/DDBJ databases">
        <authorList>
            <person name="Liu X."/>
            <person name="Lenzi L."/>
            <person name="Haldenby T S."/>
            <person name="Uol C."/>
        </authorList>
    </citation>
    <scope>NUCLEOTIDE SEQUENCE</scope>
</reference>
<evidence type="ECO:0000256" key="1">
    <source>
        <dbReference type="SAM" id="MobiDB-lite"/>
    </source>
</evidence>
<evidence type="ECO:0000313" key="3">
    <source>
        <dbReference type="Proteomes" id="UP001497525"/>
    </source>
</evidence>
<feature type="compositionally biased region" description="Basic residues" evidence="1">
    <location>
        <begin position="399"/>
        <end position="410"/>
    </location>
</feature>
<gene>
    <name evidence="2" type="ORF">CDAUBV1_LOCUS7383</name>
</gene>
<protein>
    <submittedName>
        <fullName evidence="2">Uncharacterized protein</fullName>
    </submittedName>
</protein>
<dbReference type="AlphaFoldDB" id="A0AAV2TCN9"/>
<dbReference type="Proteomes" id="UP001497525">
    <property type="component" value="Unassembled WGS sequence"/>
</dbReference>
<comment type="caution">
    <text evidence="2">The sequence shown here is derived from an EMBL/GenBank/DDBJ whole genome shotgun (WGS) entry which is preliminary data.</text>
</comment>
<proteinExistence type="predicted"/>
<name>A0AAV2TCN9_CALDB</name>
<feature type="region of interest" description="Disordered" evidence="1">
    <location>
        <begin position="392"/>
        <end position="414"/>
    </location>
</feature>
<organism evidence="2 3">
    <name type="scientific">Calicophoron daubneyi</name>
    <name type="common">Rumen fluke</name>
    <name type="synonym">Paramphistomum daubneyi</name>
    <dbReference type="NCBI Taxonomy" id="300641"/>
    <lineage>
        <taxon>Eukaryota</taxon>
        <taxon>Metazoa</taxon>
        <taxon>Spiralia</taxon>
        <taxon>Lophotrochozoa</taxon>
        <taxon>Platyhelminthes</taxon>
        <taxon>Trematoda</taxon>
        <taxon>Digenea</taxon>
        <taxon>Plagiorchiida</taxon>
        <taxon>Pronocephalata</taxon>
        <taxon>Paramphistomoidea</taxon>
        <taxon>Paramphistomidae</taxon>
        <taxon>Calicophoron</taxon>
    </lineage>
</organism>
<evidence type="ECO:0000313" key="2">
    <source>
        <dbReference type="EMBL" id="CAL5134160.1"/>
    </source>
</evidence>
<dbReference type="EMBL" id="CAXLJL010000179">
    <property type="protein sequence ID" value="CAL5134160.1"/>
    <property type="molecule type" value="Genomic_DNA"/>
</dbReference>
<sequence length="509" mass="59395">MKKENDKHPYVTVTKEFLTEHFLKPFTYLAYGLEKEEEKEDEYSIPHGILIDPLPEKPTEIDPGPRVLLRTRLPEHVEEIFYSVDVTRAIQIKATVYDEKGRNVNLTHLDESGKLKTRKALQPDRVFTRQMNLTHFKPKMSPFVPDLVILLVQSIEECCQSSRDLWRIVHQPLGDFHSRGARTLEKLVRVFREEERMKEIIEGISLETKIVTLRLFLNEIGPKLLVFRRSHIKQIAEKPLLDLFLNPNPHFKTVMKQVVLSSTCVQVDTLAFVMLHLMRARQIAENPVKARDELSSIYGKMLIEFSERPHLHVSEFRGEQTVEAALMEMMFEVCDQNFWTRMTVLRVREYLATSRPSAQMPDLIERCGSRHKIKISRRLSSLFLLDTSSSSEEYDKPKKSIRKDKTRRSTQKSLTEVIRIQRKTRTQTTETCTEGKALGRDCGILPNIVALTDITPTDIPKPAPRHEPKSFWEIEFNPNRRTSEIIRDISRYRSSTFYLCNTDTRDMRS</sequence>